<evidence type="ECO:0000313" key="1">
    <source>
        <dbReference type="EMBL" id="JAH94690.1"/>
    </source>
</evidence>
<dbReference type="AlphaFoldDB" id="A0A0E9WYI0"/>
<proteinExistence type="predicted"/>
<protein>
    <submittedName>
        <fullName evidence="1">Uncharacterized protein</fullName>
    </submittedName>
</protein>
<organism evidence="1">
    <name type="scientific">Anguilla anguilla</name>
    <name type="common">European freshwater eel</name>
    <name type="synonym">Muraena anguilla</name>
    <dbReference type="NCBI Taxonomy" id="7936"/>
    <lineage>
        <taxon>Eukaryota</taxon>
        <taxon>Metazoa</taxon>
        <taxon>Chordata</taxon>
        <taxon>Craniata</taxon>
        <taxon>Vertebrata</taxon>
        <taxon>Euteleostomi</taxon>
        <taxon>Actinopterygii</taxon>
        <taxon>Neopterygii</taxon>
        <taxon>Teleostei</taxon>
        <taxon>Anguilliformes</taxon>
        <taxon>Anguillidae</taxon>
        <taxon>Anguilla</taxon>
    </lineage>
</organism>
<reference evidence="1" key="2">
    <citation type="journal article" date="2015" name="Fish Shellfish Immunol.">
        <title>Early steps in the European eel (Anguilla anguilla)-Vibrio vulnificus interaction in the gills: Role of the RtxA13 toxin.</title>
        <authorList>
            <person name="Callol A."/>
            <person name="Pajuelo D."/>
            <person name="Ebbesson L."/>
            <person name="Teles M."/>
            <person name="MacKenzie S."/>
            <person name="Amaro C."/>
        </authorList>
    </citation>
    <scope>NUCLEOTIDE SEQUENCE</scope>
</reference>
<sequence length="63" mass="7591">MSLFRVHYIKPVKDIQTQVIHLTSNKQDFNHYFPMSYTQRPIKAKSRIMHVLHYKLLIDSVFS</sequence>
<accession>A0A0E9WYI0</accession>
<dbReference type="EMBL" id="GBXM01013887">
    <property type="protein sequence ID" value="JAH94690.1"/>
    <property type="molecule type" value="Transcribed_RNA"/>
</dbReference>
<reference evidence="1" key="1">
    <citation type="submission" date="2014-11" db="EMBL/GenBank/DDBJ databases">
        <authorList>
            <person name="Amaro Gonzalez C."/>
        </authorList>
    </citation>
    <scope>NUCLEOTIDE SEQUENCE</scope>
</reference>
<name>A0A0E9WYI0_ANGAN</name>